<dbReference type="EMBL" id="OZ019902">
    <property type="protein sequence ID" value="CAK9194694.1"/>
    <property type="molecule type" value="Genomic_DNA"/>
</dbReference>
<evidence type="ECO:0008006" key="8">
    <source>
        <dbReference type="Google" id="ProtNLM"/>
    </source>
</evidence>
<keyword evidence="7" id="KW-1185">Reference proteome</keyword>
<dbReference type="InterPro" id="IPR045061">
    <property type="entry name" value="FtsZ/CetZ"/>
</dbReference>
<dbReference type="HAMAP" id="MF_00909">
    <property type="entry name" value="FtsZ"/>
    <property type="match status" value="1"/>
</dbReference>
<evidence type="ECO:0000259" key="5">
    <source>
        <dbReference type="SMART" id="SM00865"/>
    </source>
</evidence>
<dbReference type="SUPFAM" id="SSF55307">
    <property type="entry name" value="Tubulin C-terminal domain-like"/>
    <property type="match status" value="1"/>
</dbReference>
<dbReference type="InterPro" id="IPR036525">
    <property type="entry name" value="Tubulin/FtsZ_GTPase_sf"/>
</dbReference>
<dbReference type="InterPro" id="IPR000158">
    <property type="entry name" value="Cell_div_FtsZ"/>
</dbReference>
<protein>
    <recommendedName>
        <fullName evidence="8">Cell division protein FtsZ</fullName>
    </recommendedName>
</protein>
<dbReference type="InterPro" id="IPR020805">
    <property type="entry name" value="Cell_div_FtsZ_CS"/>
</dbReference>
<proteinExistence type="inferred from homology"/>
<reference evidence="6" key="1">
    <citation type="submission" date="2024-02" db="EMBL/GenBank/DDBJ databases">
        <authorList>
            <consortium name="ELIXIR-Norway"/>
            <consortium name="Elixir Norway"/>
        </authorList>
    </citation>
    <scope>NUCLEOTIDE SEQUENCE</scope>
</reference>
<evidence type="ECO:0000259" key="4">
    <source>
        <dbReference type="SMART" id="SM00864"/>
    </source>
</evidence>
<dbReference type="Proteomes" id="UP001497512">
    <property type="component" value="Chromosome 10"/>
</dbReference>
<evidence type="ECO:0000256" key="1">
    <source>
        <dbReference type="ARBA" id="ARBA00009690"/>
    </source>
</evidence>
<evidence type="ECO:0000256" key="2">
    <source>
        <dbReference type="ARBA" id="ARBA00022741"/>
    </source>
</evidence>
<dbReference type="PROSITE" id="PS01135">
    <property type="entry name" value="FTSZ_2"/>
    <property type="match status" value="1"/>
</dbReference>
<dbReference type="InterPro" id="IPR037103">
    <property type="entry name" value="Tubulin/FtsZ-like_C"/>
</dbReference>
<evidence type="ECO:0000313" key="7">
    <source>
        <dbReference type="Proteomes" id="UP001497512"/>
    </source>
</evidence>
<dbReference type="InterPro" id="IPR003008">
    <property type="entry name" value="Tubulin_FtsZ_GTPase"/>
</dbReference>
<accession>A0ABP0TFE5</accession>
<comment type="similarity">
    <text evidence="1">Belongs to the FtsZ family.</text>
</comment>
<keyword evidence="3" id="KW-0342">GTP-binding</keyword>
<feature type="domain" description="Tubulin/FtsZ GTPase" evidence="4">
    <location>
        <begin position="123"/>
        <end position="317"/>
    </location>
</feature>
<dbReference type="NCBIfam" id="TIGR00065">
    <property type="entry name" value="ftsZ"/>
    <property type="match status" value="1"/>
</dbReference>
<dbReference type="PRINTS" id="PR00423">
    <property type="entry name" value="CELLDVISFTSZ"/>
</dbReference>
<dbReference type="PANTHER" id="PTHR30314:SF3">
    <property type="entry name" value="MITOCHONDRIAL DIVISION PROTEIN FSZA"/>
    <property type="match status" value="1"/>
</dbReference>
<organism evidence="6 7">
    <name type="scientific">Sphagnum troendelagicum</name>
    <dbReference type="NCBI Taxonomy" id="128251"/>
    <lineage>
        <taxon>Eukaryota</taxon>
        <taxon>Viridiplantae</taxon>
        <taxon>Streptophyta</taxon>
        <taxon>Embryophyta</taxon>
        <taxon>Bryophyta</taxon>
        <taxon>Sphagnophytina</taxon>
        <taxon>Sphagnopsida</taxon>
        <taxon>Sphagnales</taxon>
        <taxon>Sphagnaceae</taxon>
        <taxon>Sphagnum</taxon>
    </lineage>
</organism>
<dbReference type="Pfam" id="PF12327">
    <property type="entry name" value="FtsZ_C"/>
    <property type="match status" value="1"/>
</dbReference>
<name>A0ABP0TFE5_9BRYO</name>
<evidence type="ECO:0000313" key="6">
    <source>
        <dbReference type="EMBL" id="CAK9194694.1"/>
    </source>
</evidence>
<dbReference type="InterPro" id="IPR024757">
    <property type="entry name" value="FtsZ_C"/>
</dbReference>
<gene>
    <name evidence="6" type="ORF">CSSPTR1EN2_LOCUS2654</name>
</gene>
<dbReference type="InterPro" id="IPR017975">
    <property type="entry name" value="Tubulin_CS"/>
</dbReference>
<dbReference type="PANTHER" id="PTHR30314">
    <property type="entry name" value="CELL DIVISION PROTEIN FTSZ-RELATED"/>
    <property type="match status" value="1"/>
</dbReference>
<dbReference type="SUPFAM" id="SSF52490">
    <property type="entry name" value="Tubulin nucleotide-binding domain-like"/>
    <property type="match status" value="1"/>
</dbReference>
<sequence>MMAMSNVAEVIAGGFPLSVSTRSLISSLHTQFSTSSYAEFRKRTWFLQKKSSLAVVARQVHERPSRRRIAAASGSYYNRGIAGGLETDELVSNYGGGEGMPPFADWDEYTANAGGMEEYPEAKIKVVGVGGGGSNAVNRMMESEMQGVEFWIVNTDAQALSMSSLPPTNRLQIGQKLTRGLGAGGNPEIGQSAAEESMGIVEEAMRGADMVFVTAGMGGGTGSGAAPIVAGIAKQLGILTVGIVTMPFRFEGRRRSVQAQEAIAALRNNVDTMITIPNDKLLTAVTQSTPVKEAFNLADDILRQGVRGISDIITVPGLVNVDFADVRAIMANAGSSLMGIGTATGKSRARDAALAAIQSPLLDVGIERATGIVWNITGGKDMTLFEVNAAAEVIYELVDPNANLIFGAVVDDSLHDQISITLIATGFQPQEESDLPNLKRSSQMLEGQFGYGARPSIVSPTSNTNGTSGVDIPSFLKKRSQSRYNR</sequence>
<evidence type="ECO:0000256" key="3">
    <source>
        <dbReference type="ARBA" id="ARBA00023134"/>
    </source>
</evidence>
<keyword evidence="2" id="KW-0547">Nucleotide-binding</keyword>
<feature type="domain" description="Tubulin/FtsZ 2-layer sandwich" evidence="5">
    <location>
        <begin position="319"/>
        <end position="436"/>
    </location>
</feature>
<dbReference type="CDD" id="cd02201">
    <property type="entry name" value="FtsZ_type1"/>
    <property type="match status" value="1"/>
</dbReference>
<dbReference type="Gene3D" id="3.30.1330.20">
    <property type="entry name" value="Tubulin/FtsZ, C-terminal domain"/>
    <property type="match status" value="1"/>
</dbReference>
<dbReference type="InterPro" id="IPR008280">
    <property type="entry name" value="Tub_FtsZ_C"/>
</dbReference>
<dbReference type="SMART" id="SM00865">
    <property type="entry name" value="Tubulin_C"/>
    <property type="match status" value="1"/>
</dbReference>
<dbReference type="Gene3D" id="3.40.50.1440">
    <property type="entry name" value="Tubulin/FtsZ, GTPase domain"/>
    <property type="match status" value="1"/>
</dbReference>
<dbReference type="PROSITE" id="PS00227">
    <property type="entry name" value="TUBULIN"/>
    <property type="match status" value="1"/>
</dbReference>
<dbReference type="SMART" id="SM00864">
    <property type="entry name" value="Tubulin"/>
    <property type="match status" value="1"/>
</dbReference>
<dbReference type="Pfam" id="PF00091">
    <property type="entry name" value="Tubulin"/>
    <property type="match status" value="1"/>
</dbReference>
<dbReference type="InterPro" id="IPR018316">
    <property type="entry name" value="Tubulin/FtsZ_2-layer-sand-dom"/>
</dbReference>